<organism evidence="2 5">
    <name type="scientific">Phocaeicola dorei</name>
    <dbReference type="NCBI Taxonomy" id="357276"/>
    <lineage>
        <taxon>Bacteria</taxon>
        <taxon>Pseudomonadati</taxon>
        <taxon>Bacteroidota</taxon>
        <taxon>Bacteroidia</taxon>
        <taxon>Bacteroidales</taxon>
        <taxon>Bacteroidaceae</taxon>
        <taxon>Phocaeicola</taxon>
    </lineage>
</organism>
<dbReference type="InterPro" id="IPR000182">
    <property type="entry name" value="GNAT_dom"/>
</dbReference>
<dbReference type="PANTHER" id="PTHR43451:SF1">
    <property type="entry name" value="ACETYLTRANSFERASE"/>
    <property type="match status" value="1"/>
</dbReference>
<dbReference type="Gene3D" id="3.40.630.30">
    <property type="match status" value="1"/>
</dbReference>
<dbReference type="Proteomes" id="UP000481616">
    <property type="component" value="Unassembled WGS sequence"/>
</dbReference>
<dbReference type="EMBL" id="VVYY01000008">
    <property type="protein sequence ID" value="KAA5398018.1"/>
    <property type="molecule type" value="Genomic_DNA"/>
</dbReference>
<evidence type="ECO:0000313" key="3">
    <source>
        <dbReference type="EMBL" id="KAA5405280.1"/>
    </source>
</evidence>
<dbReference type="Pfam" id="PF13673">
    <property type="entry name" value="Acetyltransf_10"/>
    <property type="match status" value="1"/>
</dbReference>
<dbReference type="AlphaFoldDB" id="A0A4Q5HU45"/>
<evidence type="ECO:0000259" key="1">
    <source>
        <dbReference type="PROSITE" id="PS51186"/>
    </source>
</evidence>
<dbReference type="GO" id="GO:0016747">
    <property type="term" value="F:acyltransferase activity, transferring groups other than amino-acyl groups"/>
    <property type="evidence" value="ECO:0007669"/>
    <property type="project" value="InterPro"/>
</dbReference>
<dbReference type="RefSeq" id="WP_130053981.1">
    <property type="nucleotide sequence ID" value="NZ_RCXK01000008.1"/>
</dbReference>
<proteinExistence type="predicted"/>
<evidence type="ECO:0000313" key="4">
    <source>
        <dbReference type="Proteomes" id="UP000441162"/>
    </source>
</evidence>
<accession>A0A4Q5HU45</accession>
<gene>
    <name evidence="3" type="ORF">F2Y51_09600</name>
    <name evidence="2" type="ORF">F2Y58_10785</name>
</gene>
<evidence type="ECO:0000313" key="2">
    <source>
        <dbReference type="EMBL" id="KAA5398018.1"/>
    </source>
</evidence>
<dbReference type="CDD" id="cd04301">
    <property type="entry name" value="NAT_SF"/>
    <property type="match status" value="1"/>
</dbReference>
<dbReference type="EMBL" id="VVZA01000007">
    <property type="protein sequence ID" value="KAA5405280.1"/>
    <property type="molecule type" value="Genomic_DNA"/>
</dbReference>
<protein>
    <submittedName>
        <fullName evidence="2">GNAT family N-acetyltransferase</fullName>
    </submittedName>
</protein>
<dbReference type="SUPFAM" id="SSF55729">
    <property type="entry name" value="Acyl-CoA N-acyltransferases (Nat)"/>
    <property type="match status" value="1"/>
</dbReference>
<keyword evidence="2" id="KW-0808">Transferase</keyword>
<reference evidence="4 5" key="1">
    <citation type="journal article" date="2019" name="Nat. Med.">
        <title>A library of human gut bacterial isolates paired with longitudinal multiomics data enables mechanistic microbiome research.</title>
        <authorList>
            <person name="Poyet M."/>
            <person name="Groussin M."/>
            <person name="Gibbons S.M."/>
            <person name="Avila-Pacheco J."/>
            <person name="Jiang X."/>
            <person name="Kearney S.M."/>
            <person name="Perrotta A.R."/>
            <person name="Berdy B."/>
            <person name="Zhao S."/>
            <person name="Lieberman T.D."/>
            <person name="Swanson P.K."/>
            <person name="Smith M."/>
            <person name="Roesemann S."/>
            <person name="Alexander J.E."/>
            <person name="Rich S.A."/>
            <person name="Livny J."/>
            <person name="Vlamakis H."/>
            <person name="Clish C."/>
            <person name="Bullock K."/>
            <person name="Deik A."/>
            <person name="Scott J."/>
            <person name="Pierce K.A."/>
            <person name="Xavier R.J."/>
            <person name="Alm E.J."/>
        </authorList>
    </citation>
    <scope>NUCLEOTIDE SEQUENCE [LARGE SCALE GENOMIC DNA]</scope>
    <source>
        <strain evidence="2 5">BIOML-A1</strain>
        <strain evidence="3 4">BIOML-A4</strain>
    </source>
</reference>
<sequence length="145" mass="16942">MIRKLMKEEYKNAINLSYQVCMECGISDFTKEGIETFKNFIYDTSLMDELDLYGAFNCNLLIGIIGINQRRQHISLFFVKSEYHRQGIGKSLFYHMMNDCHLSWITVNSSTYGEIFYKHLGFNKVGEKETNKGITSIPMKYNCNE</sequence>
<feature type="domain" description="N-acetyltransferase" evidence="1">
    <location>
        <begin position="8"/>
        <end position="144"/>
    </location>
</feature>
<dbReference type="InterPro" id="IPR052564">
    <property type="entry name" value="N-acetyltrans/Recomb-assoc"/>
</dbReference>
<comment type="caution">
    <text evidence="2">The sequence shown here is derived from an EMBL/GenBank/DDBJ whole genome shotgun (WGS) entry which is preliminary data.</text>
</comment>
<dbReference type="PROSITE" id="PS51186">
    <property type="entry name" value="GNAT"/>
    <property type="match status" value="1"/>
</dbReference>
<evidence type="ECO:0000313" key="5">
    <source>
        <dbReference type="Proteomes" id="UP000481616"/>
    </source>
</evidence>
<name>A0A4Q5HU45_9BACT</name>
<dbReference type="Proteomes" id="UP000441162">
    <property type="component" value="Unassembled WGS sequence"/>
</dbReference>
<dbReference type="PANTHER" id="PTHR43451">
    <property type="entry name" value="ACETYLTRANSFERASE (GNAT) FAMILY PROTEIN"/>
    <property type="match status" value="1"/>
</dbReference>
<dbReference type="InterPro" id="IPR016181">
    <property type="entry name" value="Acyl_CoA_acyltransferase"/>
</dbReference>